<dbReference type="InterPro" id="IPR013130">
    <property type="entry name" value="Fe3_Rdtase_TM_dom"/>
</dbReference>
<dbReference type="AlphaFoldDB" id="A0A3N6QTD3"/>
<organism evidence="9 10">
    <name type="scientific">Okeania hirsuta</name>
    <dbReference type="NCBI Taxonomy" id="1458930"/>
    <lineage>
        <taxon>Bacteria</taxon>
        <taxon>Bacillati</taxon>
        <taxon>Cyanobacteriota</taxon>
        <taxon>Cyanophyceae</taxon>
        <taxon>Oscillatoriophycideae</taxon>
        <taxon>Oscillatoriales</taxon>
        <taxon>Microcoleaceae</taxon>
        <taxon>Okeania</taxon>
    </lineage>
</organism>
<evidence type="ECO:0000256" key="3">
    <source>
        <dbReference type="ARBA" id="ARBA00022692"/>
    </source>
</evidence>
<evidence type="ECO:0000256" key="2">
    <source>
        <dbReference type="ARBA" id="ARBA00022448"/>
    </source>
</evidence>
<keyword evidence="6 7" id="KW-0472">Membrane</keyword>
<protein>
    <submittedName>
        <fullName evidence="9">Iron reductase</fullName>
    </submittedName>
</protein>
<feature type="transmembrane region" description="Helical" evidence="7">
    <location>
        <begin position="136"/>
        <end position="157"/>
    </location>
</feature>
<keyword evidence="5" id="KW-0408">Iron</keyword>
<evidence type="ECO:0000256" key="4">
    <source>
        <dbReference type="ARBA" id="ARBA00022989"/>
    </source>
</evidence>
<dbReference type="GO" id="GO:0020037">
    <property type="term" value="F:heme binding"/>
    <property type="evidence" value="ECO:0007669"/>
    <property type="project" value="TreeGrafter"/>
</dbReference>
<feature type="transmembrane region" description="Helical" evidence="7">
    <location>
        <begin position="114"/>
        <end position="130"/>
    </location>
</feature>
<dbReference type="GO" id="GO:0016679">
    <property type="term" value="F:oxidoreductase activity, acting on diphenols and related substances as donors"/>
    <property type="evidence" value="ECO:0007669"/>
    <property type="project" value="TreeGrafter"/>
</dbReference>
<dbReference type="PANTHER" id="PTHR36964:SF1">
    <property type="entry name" value="PROTEIN-METHIONINE-SULFOXIDE REDUCTASE HEME-BINDING SUBUNIT MSRQ"/>
    <property type="match status" value="1"/>
</dbReference>
<proteinExistence type="predicted"/>
<evidence type="ECO:0000313" key="9">
    <source>
        <dbReference type="EMBL" id="RQH35930.1"/>
    </source>
</evidence>
<evidence type="ECO:0000256" key="1">
    <source>
        <dbReference type="ARBA" id="ARBA00004141"/>
    </source>
</evidence>
<evidence type="ECO:0000313" key="10">
    <source>
        <dbReference type="Proteomes" id="UP000269154"/>
    </source>
</evidence>
<dbReference type="GO" id="GO:0005886">
    <property type="term" value="C:plasma membrane"/>
    <property type="evidence" value="ECO:0007669"/>
    <property type="project" value="TreeGrafter"/>
</dbReference>
<dbReference type="EMBL" id="RCBY01000120">
    <property type="protein sequence ID" value="RQH35930.1"/>
    <property type="molecule type" value="Genomic_DNA"/>
</dbReference>
<evidence type="ECO:0000256" key="6">
    <source>
        <dbReference type="ARBA" id="ARBA00023136"/>
    </source>
</evidence>
<dbReference type="RefSeq" id="WP_124144873.1">
    <property type="nucleotide sequence ID" value="NZ_CAWOKI010000045.1"/>
</dbReference>
<sequence length="172" mass="20256">MDTAPVANYLGLLALVCYVITLLPSILRIVFPSTKKTEFPKILLKYRRQIGVIAFLFAFGHGMLLVSKRNFDFFDIQTYWIYIQGVVTFIIFTLLTITSNDWSIKRMKKNWKKLHELTYLAMFLLVWHVIDKMWGHWSYLTPLGMIGITTITVLFIVRRCIERRKKLTKTKS</sequence>
<dbReference type="Proteomes" id="UP000269154">
    <property type="component" value="Unassembled WGS sequence"/>
</dbReference>
<reference evidence="9 10" key="1">
    <citation type="journal article" date="2018" name="ACS Chem. Biol.">
        <title>Ketoreductase domain dysfunction expands chemodiversity: malyngamide biosynthesis in the cyanobacterium Okeania hirsuta.</title>
        <authorList>
            <person name="Moss N.A."/>
            <person name="Leao T."/>
            <person name="Rankin M."/>
            <person name="McCullough T.M."/>
            <person name="Qu P."/>
            <person name="Korobeynikov A."/>
            <person name="Smith J.L."/>
            <person name="Gerwick L."/>
            <person name="Gerwick W.H."/>
        </authorList>
    </citation>
    <scope>NUCLEOTIDE SEQUENCE [LARGE SCALE GENOMIC DNA]</scope>
    <source>
        <strain evidence="9 10">PAB10Feb10-1</strain>
    </source>
</reference>
<dbReference type="OrthoDB" id="9788328at2"/>
<comment type="subcellular location">
    <subcellularLocation>
        <location evidence="1">Membrane</location>
        <topology evidence="1">Multi-pass membrane protein</topology>
    </subcellularLocation>
</comment>
<feature type="transmembrane region" description="Helical" evidence="7">
    <location>
        <begin position="6"/>
        <end position="30"/>
    </location>
</feature>
<feature type="domain" description="Ferric oxidoreductase" evidence="8">
    <location>
        <begin position="10"/>
        <end position="126"/>
    </location>
</feature>
<gene>
    <name evidence="9" type="ORF">D5R40_19465</name>
</gene>
<dbReference type="Pfam" id="PF01794">
    <property type="entry name" value="Ferric_reduct"/>
    <property type="match status" value="1"/>
</dbReference>
<keyword evidence="2" id="KW-0813">Transport</keyword>
<evidence type="ECO:0000256" key="5">
    <source>
        <dbReference type="ARBA" id="ARBA00023004"/>
    </source>
</evidence>
<keyword evidence="4 7" id="KW-1133">Transmembrane helix</keyword>
<feature type="transmembrane region" description="Helical" evidence="7">
    <location>
        <begin position="50"/>
        <end position="67"/>
    </location>
</feature>
<keyword evidence="3 7" id="KW-0812">Transmembrane</keyword>
<dbReference type="InterPro" id="IPR022837">
    <property type="entry name" value="MsrQ-like"/>
</dbReference>
<keyword evidence="10" id="KW-1185">Reference proteome</keyword>
<comment type="caution">
    <text evidence="9">The sequence shown here is derived from an EMBL/GenBank/DDBJ whole genome shotgun (WGS) entry which is preliminary data.</text>
</comment>
<evidence type="ECO:0000259" key="8">
    <source>
        <dbReference type="Pfam" id="PF01794"/>
    </source>
</evidence>
<name>A0A3N6QTD3_9CYAN</name>
<dbReference type="GO" id="GO:0010181">
    <property type="term" value="F:FMN binding"/>
    <property type="evidence" value="ECO:0007669"/>
    <property type="project" value="TreeGrafter"/>
</dbReference>
<evidence type="ECO:0000256" key="7">
    <source>
        <dbReference type="SAM" id="Phobius"/>
    </source>
</evidence>
<feature type="transmembrane region" description="Helical" evidence="7">
    <location>
        <begin position="79"/>
        <end position="102"/>
    </location>
</feature>
<dbReference type="PANTHER" id="PTHR36964">
    <property type="entry name" value="PROTEIN-METHIONINE-SULFOXIDE REDUCTASE HEME-BINDING SUBUNIT MSRQ"/>
    <property type="match status" value="1"/>
</dbReference>
<accession>A0A3N6QTD3</accession>